<evidence type="ECO:0000256" key="1">
    <source>
        <dbReference type="SAM" id="Phobius"/>
    </source>
</evidence>
<keyword evidence="1" id="KW-0812">Transmembrane</keyword>
<dbReference type="Proteomes" id="UP000230069">
    <property type="component" value="Unassembled WGS sequence"/>
</dbReference>
<evidence type="ECO:0000313" key="3">
    <source>
        <dbReference type="Proteomes" id="UP000230069"/>
    </source>
</evidence>
<dbReference type="EMBL" id="KZ305058">
    <property type="protein sequence ID" value="PIA33425.1"/>
    <property type="molecule type" value="Genomic_DNA"/>
</dbReference>
<gene>
    <name evidence="2" type="ORF">AQUCO_04100094v1</name>
</gene>
<sequence length="75" mass="8836">MISTSTYIRLEQKEKITNFSTAFTSKEKKMIMVVPYAYGKFDLCKLFHSAWSAFLNSFFNFYTSVFMYASNKVQK</sequence>
<reference evidence="2 3" key="1">
    <citation type="submission" date="2017-09" db="EMBL/GenBank/DDBJ databases">
        <title>WGS assembly of Aquilegia coerulea Goldsmith.</title>
        <authorList>
            <person name="Hodges S."/>
            <person name="Kramer E."/>
            <person name="Nordborg M."/>
            <person name="Tomkins J."/>
            <person name="Borevitz J."/>
            <person name="Derieg N."/>
            <person name="Yan J."/>
            <person name="Mihaltcheva S."/>
            <person name="Hayes R.D."/>
            <person name="Rokhsar D."/>
        </authorList>
    </citation>
    <scope>NUCLEOTIDE SEQUENCE [LARGE SCALE GENOMIC DNA]</scope>
    <source>
        <strain evidence="3">cv. Goldsmith</strain>
    </source>
</reference>
<proteinExistence type="predicted"/>
<accession>A0A2G5CQ51</accession>
<name>A0A2G5CQ51_AQUCA</name>
<dbReference type="AlphaFoldDB" id="A0A2G5CQ51"/>
<evidence type="ECO:0000313" key="2">
    <source>
        <dbReference type="EMBL" id="PIA33425.1"/>
    </source>
</evidence>
<keyword evidence="3" id="KW-1185">Reference proteome</keyword>
<dbReference type="InParanoid" id="A0A2G5CQ51"/>
<organism evidence="2 3">
    <name type="scientific">Aquilegia coerulea</name>
    <name type="common">Rocky mountain columbine</name>
    <dbReference type="NCBI Taxonomy" id="218851"/>
    <lineage>
        <taxon>Eukaryota</taxon>
        <taxon>Viridiplantae</taxon>
        <taxon>Streptophyta</taxon>
        <taxon>Embryophyta</taxon>
        <taxon>Tracheophyta</taxon>
        <taxon>Spermatophyta</taxon>
        <taxon>Magnoliopsida</taxon>
        <taxon>Ranunculales</taxon>
        <taxon>Ranunculaceae</taxon>
        <taxon>Thalictroideae</taxon>
        <taxon>Aquilegia</taxon>
    </lineage>
</organism>
<keyword evidence="1" id="KW-1133">Transmembrane helix</keyword>
<feature type="transmembrane region" description="Helical" evidence="1">
    <location>
        <begin position="50"/>
        <end position="69"/>
    </location>
</feature>
<keyword evidence="1" id="KW-0472">Membrane</keyword>
<protein>
    <submittedName>
        <fullName evidence="2">Uncharacterized protein</fullName>
    </submittedName>
</protein>